<evidence type="ECO:0000256" key="2">
    <source>
        <dbReference type="SAM" id="Phobius"/>
    </source>
</evidence>
<feature type="region of interest" description="Disordered" evidence="1">
    <location>
        <begin position="648"/>
        <end position="895"/>
    </location>
</feature>
<feature type="compositionally biased region" description="Low complexity" evidence="1">
    <location>
        <begin position="684"/>
        <end position="697"/>
    </location>
</feature>
<feature type="region of interest" description="Disordered" evidence="1">
    <location>
        <begin position="491"/>
        <end position="517"/>
    </location>
</feature>
<feature type="transmembrane region" description="Helical" evidence="2">
    <location>
        <begin position="404"/>
        <end position="425"/>
    </location>
</feature>
<feature type="transmembrane region" description="Helical" evidence="2">
    <location>
        <begin position="291"/>
        <end position="310"/>
    </location>
</feature>
<dbReference type="OrthoDB" id="3742900at2"/>
<dbReference type="RefSeq" id="WP_150477231.1">
    <property type="nucleotide sequence ID" value="NZ_CP023695.1"/>
</dbReference>
<dbReference type="Pfam" id="PF19877">
    <property type="entry name" value="DUF6350"/>
    <property type="match status" value="1"/>
</dbReference>
<feature type="compositionally biased region" description="Low complexity" evidence="1">
    <location>
        <begin position="807"/>
        <end position="830"/>
    </location>
</feature>
<dbReference type="KEGG" id="salw:CP975_21520"/>
<protein>
    <recommendedName>
        <fullName evidence="5">Integral membrane protein</fullName>
    </recommendedName>
</protein>
<feature type="transmembrane region" description="Helical" evidence="2">
    <location>
        <begin position="161"/>
        <end position="181"/>
    </location>
</feature>
<feature type="compositionally biased region" description="Low complexity" evidence="1">
    <location>
        <begin position="762"/>
        <end position="776"/>
    </location>
</feature>
<feature type="transmembrane region" description="Helical" evidence="2">
    <location>
        <begin position="93"/>
        <end position="111"/>
    </location>
</feature>
<feature type="compositionally biased region" description="Pro residues" evidence="1">
    <location>
        <begin position="777"/>
        <end position="806"/>
    </location>
</feature>
<feature type="transmembrane region" description="Helical" evidence="2">
    <location>
        <begin position="219"/>
        <end position="245"/>
    </location>
</feature>
<feature type="transmembrane region" description="Helical" evidence="2">
    <location>
        <begin position="27"/>
        <end position="54"/>
    </location>
</feature>
<evidence type="ECO:0008006" key="5">
    <source>
        <dbReference type="Google" id="ProtNLM"/>
    </source>
</evidence>
<feature type="transmembrane region" description="Helical" evidence="2">
    <location>
        <begin position="265"/>
        <end position="284"/>
    </location>
</feature>
<sequence>MTQTTDHSASPPPLLSRERTRERSPGLATCLAGGAVAAGLGLGSLAVLVIVLWISSPYPDSGPDGALHVAAALWLLAHGTDLIRTDTLAGPPAPVGVTPLLLTLLPGWLVYRAARDATAPEERGLPARTVWCGVVSGYLLVGTAAALYATGGELRPDLLGAAIHVPALAAGAAALGVWAAYGHPRGPLPHFLRPALAVLPRGVRAHCVRGAFVRGRTLAVARAGVSGAAVLVVGGALLVAVSLVLHMGPVRESFAQVTDVWSGRFAVLLLTLALMPNAGVWGAAYGLGPGFVLGTGSVVSPLAADAVPLLPPFPLFAAVPSAGPGSPLTWAAGAVPVAAGLAVAWRTVQLAAPAFGEREDAWSPGRTAAGAAVAAVLCGATTAALAALAGGPMGAAVLADFGPVWWQTGAAALAWTAVVGVPGALAMRGWRVRSRAGSRFLARARCLAGTPQAGVPGPASGPPDAGNVSGRAGAGARGALGLRGWRLRAGTPGVVDGPGAEAGAPPGGTGRVPGEHGPVDGLREVGLFPGAAAGRDAGRGGAEAGLPDVGASLGGVYGGSGEFGSVVGPSDAGGSSRVGRRGSGGFDSEAGLFGVSESPGGGGRALGGSGAEAGLSEVGLFPGAAAGLVAGRGGAEAEAEVSDVGASFGGVYGASGEVGSVGGPSDADVSPRAGRRASDGAETEAGVPDAEAAAGAASLSPRRGLLPRPGAASGERPRRGLPRVRLPWRASDPADTPPSPEPPADTPPSPETPAVSLPPEPSAKSLPPEPSAESPSLEPPATSPSPKPPAEPTASPFPEPPEPPLAPGARLAPEPPAAGAASPPSDAPTAPTAPTPDPTPPDFEPYAFLPEKPKPPRAKRSDTPYDDETPWHDDAFREARWRALKEAGERPPESP</sequence>
<evidence type="ECO:0000313" key="4">
    <source>
        <dbReference type="Proteomes" id="UP000326553"/>
    </source>
</evidence>
<feature type="compositionally biased region" description="Pro residues" evidence="1">
    <location>
        <begin position="831"/>
        <end position="843"/>
    </location>
</feature>
<feature type="transmembrane region" description="Helical" evidence="2">
    <location>
        <begin position="369"/>
        <end position="392"/>
    </location>
</feature>
<feature type="compositionally biased region" description="Pro residues" evidence="1">
    <location>
        <begin position="735"/>
        <end position="761"/>
    </location>
</feature>
<name>A0A5J6HJW1_STRAD</name>
<feature type="compositionally biased region" description="Low complexity" evidence="1">
    <location>
        <begin position="723"/>
        <end position="734"/>
    </location>
</feature>
<reference evidence="3 4" key="1">
    <citation type="submission" date="2017-09" db="EMBL/GenBank/DDBJ databases">
        <authorList>
            <person name="Lee N."/>
            <person name="Cho B.-K."/>
        </authorList>
    </citation>
    <scope>NUCLEOTIDE SEQUENCE [LARGE SCALE GENOMIC DNA]</scope>
    <source>
        <strain evidence="3 4">ATCC 12461</strain>
    </source>
</reference>
<keyword evidence="2" id="KW-0472">Membrane</keyword>
<keyword evidence="2" id="KW-0812">Transmembrane</keyword>
<keyword evidence="2" id="KW-1133">Transmembrane helix</keyword>
<feature type="transmembrane region" description="Helical" evidence="2">
    <location>
        <begin position="330"/>
        <end position="348"/>
    </location>
</feature>
<dbReference type="PRINTS" id="PR01217">
    <property type="entry name" value="PRICHEXTENSN"/>
</dbReference>
<evidence type="ECO:0000256" key="1">
    <source>
        <dbReference type="SAM" id="MobiDB-lite"/>
    </source>
</evidence>
<keyword evidence="4" id="KW-1185">Reference proteome</keyword>
<proteinExistence type="predicted"/>
<feature type="compositionally biased region" description="Basic and acidic residues" evidence="1">
    <location>
        <begin position="851"/>
        <end position="895"/>
    </location>
</feature>
<dbReference type="Proteomes" id="UP000326553">
    <property type="component" value="Chromosome"/>
</dbReference>
<feature type="transmembrane region" description="Helical" evidence="2">
    <location>
        <begin position="131"/>
        <end position="149"/>
    </location>
</feature>
<feature type="region of interest" description="Disordered" evidence="1">
    <location>
        <begin position="451"/>
        <end position="472"/>
    </location>
</feature>
<evidence type="ECO:0000313" key="3">
    <source>
        <dbReference type="EMBL" id="QEV19738.1"/>
    </source>
</evidence>
<gene>
    <name evidence="3" type="ORF">CP975_21520</name>
</gene>
<dbReference type="EMBL" id="CP023695">
    <property type="protein sequence ID" value="QEV19738.1"/>
    <property type="molecule type" value="Genomic_DNA"/>
</dbReference>
<feature type="region of interest" description="Disordered" evidence="1">
    <location>
        <begin position="1"/>
        <end position="22"/>
    </location>
</feature>
<organism evidence="3 4">
    <name type="scientific">Streptomyces alboniger</name>
    <dbReference type="NCBI Taxonomy" id="132473"/>
    <lineage>
        <taxon>Bacteria</taxon>
        <taxon>Bacillati</taxon>
        <taxon>Actinomycetota</taxon>
        <taxon>Actinomycetes</taxon>
        <taxon>Kitasatosporales</taxon>
        <taxon>Streptomycetaceae</taxon>
        <taxon>Streptomyces</taxon>
        <taxon>Streptomyces aurantiacus group</taxon>
    </lineage>
</organism>
<accession>A0A5J6HJW1</accession>
<dbReference type="InterPro" id="IPR045931">
    <property type="entry name" value="DUF6350"/>
</dbReference>
<dbReference type="AlphaFoldDB" id="A0A5J6HJW1"/>